<keyword evidence="3" id="KW-1185">Reference proteome</keyword>
<dbReference type="InterPro" id="IPR013216">
    <property type="entry name" value="Methyltransf_11"/>
</dbReference>
<protein>
    <submittedName>
        <fullName evidence="2">Ubiquinone/menaquinone biosynthesis C-methylase UbiE</fullName>
    </submittedName>
</protein>
<dbReference type="RefSeq" id="WP_179616560.1">
    <property type="nucleotide sequence ID" value="NZ_CP059163.1"/>
</dbReference>
<dbReference type="InterPro" id="IPR029063">
    <property type="entry name" value="SAM-dependent_MTases_sf"/>
</dbReference>
<gene>
    <name evidence="2" type="ORF">BKA08_003288</name>
</gene>
<proteinExistence type="predicted"/>
<dbReference type="PANTHER" id="PTHR45036">
    <property type="entry name" value="METHYLTRANSFERASE LIKE 7B"/>
    <property type="match status" value="1"/>
</dbReference>
<dbReference type="AlphaFoldDB" id="A0A7Y9JS03"/>
<name>A0A7Y9JS03_9ACTN</name>
<evidence type="ECO:0000313" key="2">
    <source>
        <dbReference type="EMBL" id="NYD59050.1"/>
    </source>
</evidence>
<dbReference type="InterPro" id="IPR052356">
    <property type="entry name" value="Thiol_S-MT"/>
</dbReference>
<dbReference type="GO" id="GO:0032259">
    <property type="term" value="P:methylation"/>
    <property type="evidence" value="ECO:0007669"/>
    <property type="project" value="UniProtKB-KW"/>
</dbReference>
<dbReference type="CDD" id="cd02440">
    <property type="entry name" value="AdoMet_MTases"/>
    <property type="match status" value="1"/>
</dbReference>
<dbReference type="Pfam" id="PF08241">
    <property type="entry name" value="Methyltransf_11"/>
    <property type="match status" value="1"/>
</dbReference>
<keyword evidence="2" id="KW-0830">Ubiquinone</keyword>
<dbReference type="Gene3D" id="3.40.50.150">
    <property type="entry name" value="Vaccinia Virus protein VP39"/>
    <property type="match status" value="1"/>
</dbReference>
<comment type="caution">
    <text evidence="2">The sequence shown here is derived from an EMBL/GenBank/DDBJ whole genome shotgun (WGS) entry which is preliminary data.</text>
</comment>
<feature type="domain" description="Methyltransferase type 11" evidence="1">
    <location>
        <begin position="38"/>
        <end position="131"/>
    </location>
</feature>
<accession>A0A7Y9JS03</accession>
<dbReference type="Proteomes" id="UP000516957">
    <property type="component" value="Unassembled WGS sequence"/>
</dbReference>
<keyword evidence="2" id="KW-0489">Methyltransferase</keyword>
<evidence type="ECO:0000259" key="1">
    <source>
        <dbReference type="Pfam" id="PF08241"/>
    </source>
</evidence>
<dbReference type="EMBL" id="JACCBE010000001">
    <property type="protein sequence ID" value="NYD59050.1"/>
    <property type="molecule type" value="Genomic_DNA"/>
</dbReference>
<keyword evidence="2" id="KW-0808">Transferase</keyword>
<dbReference type="GO" id="GO:0008757">
    <property type="term" value="F:S-adenosylmethionine-dependent methyltransferase activity"/>
    <property type="evidence" value="ECO:0007669"/>
    <property type="project" value="InterPro"/>
</dbReference>
<dbReference type="SUPFAM" id="SSF53335">
    <property type="entry name" value="S-adenosyl-L-methionine-dependent methyltransferases"/>
    <property type="match status" value="1"/>
</dbReference>
<reference evidence="2 3" key="1">
    <citation type="submission" date="2020-07" db="EMBL/GenBank/DDBJ databases">
        <title>Sequencing the genomes of 1000 actinobacteria strains.</title>
        <authorList>
            <person name="Klenk H.-P."/>
        </authorList>
    </citation>
    <scope>NUCLEOTIDE SEQUENCE [LARGE SCALE GENOMIC DNA]</scope>
    <source>
        <strain evidence="2 3">DSM 18965</strain>
    </source>
</reference>
<dbReference type="PANTHER" id="PTHR45036:SF1">
    <property type="entry name" value="METHYLTRANSFERASE LIKE 7A"/>
    <property type="match status" value="1"/>
</dbReference>
<organism evidence="2 3">
    <name type="scientific">Nocardioides marinisabuli</name>
    <dbReference type="NCBI Taxonomy" id="419476"/>
    <lineage>
        <taxon>Bacteria</taxon>
        <taxon>Bacillati</taxon>
        <taxon>Actinomycetota</taxon>
        <taxon>Actinomycetes</taxon>
        <taxon>Propionibacteriales</taxon>
        <taxon>Nocardioidaceae</taxon>
        <taxon>Nocardioides</taxon>
    </lineage>
</organism>
<evidence type="ECO:0000313" key="3">
    <source>
        <dbReference type="Proteomes" id="UP000516957"/>
    </source>
</evidence>
<sequence>MSLWEERVLPRLVDRVLSTGPVQQLRAATCTGLHGRVLEIGFGSGLNLPHLPAAVTSLEAVEPSDLAWGLSQQRRDEAGVPVRRVGLDGQRLDAPDAAYDAVLCTFSLCTIPDAELAVREVHRVLRPGGRLHLLEHGRSPDDRVRAWQHRLEPLQRRVAGGCHLTRDPLRLVADAGLHLEENEERYLPGPALARPWGYGYRAVATRPA</sequence>